<evidence type="ECO:0000313" key="2">
    <source>
        <dbReference type="EMBL" id="RVX42712.1"/>
    </source>
</evidence>
<gene>
    <name evidence="2" type="ORF">EDD27_5360</name>
</gene>
<dbReference type="RefSeq" id="WP_127934758.1">
    <property type="nucleotide sequence ID" value="NZ_SAUN01000001.1"/>
</dbReference>
<dbReference type="Proteomes" id="UP000284824">
    <property type="component" value="Unassembled WGS sequence"/>
</dbReference>
<accession>A0A438MAF8</accession>
<organism evidence="2 3">
    <name type="scientific">Nonomuraea polychroma</name>
    <dbReference type="NCBI Taxonomy" id="46176"/>
    <lineage>
        <taxon>Bacteria</taxon>
        <taxon>Bacillati</taxon>
        <taxon>Actinomycetota</taxon>
        <taxon>Actinomycetes</taxon>
        <taxon>Streptosporangiales</taxon>
        <taxon>Streptosporangiaceae</taxon>
        <taxon>Nonomuraea</taxon>
    </lineage>
</organism>
<keyword evidence="3" id="KW-1185">Reference proteome</keyword>
<protein>
    <submittedName>
        <fullName evidence="2">Uncharacterized protein</fullName>
    </submittedName>
</protein>
<sequence length="152" mass="15990">MSRPARRLLLRHLLPVVLALGVWAMHTLGHLASHHGEAAPPRPYALAHTGPSEETAHGDTMPERRTELIGRASSVDAFSGPLLGSGASLWLDPTDVCLAVLPLILALVIAAWARAQAWPGGTAVPMPSAGGVARSPPRRWAPTLAGLSVMRT</sequence>
<evidence type="ECO:0000313" key="3">
    <source>
        <dbReference type="Proteomes" id="UP000284824"/>
    </source>
</evidence>
<evidence type="ECO:0000256" key="1">
    <source>
        <dbReference type="SAM" id="MobiDB-lite"/>
    </source>
</evidence>
<dbReference type="EMBL" id="SAUN01000001">
    <property type="protein sequence ID" value="RVX42712.1"/>
    <property type="molecule type" value="Genomic_DNA"/>
</dbReference>
<reference evidence="2 3" key="1">
    <citation type="submission" date="2019-01" db="EMBL/GenBank/DDBJ databases">
        <title>Sequencing the genomes of 1000 actinobacteria strains.</title>
        <authorList>
            <person name="Klenk H.-P."/>
        </authorList>
    </citation>
    <scope>NUCLEOTIDE SEQUENCE [LARGE SCALE GENOMIC DNA]</scope>
    <source>
        <strain evidence="2 3">DSM 43925</strain>
    </source>
</reference>
<dbReference type="AlphaFoldDB" id="A0A438MAF8"/>
<feature type="region of interest" description="Disordered" evidence="1">
    <location>
        <begin position="39"/>
        <end position="61"/>
    </location>
</feature>
<comment type="caution">
    <text evidence="2">The sequence shown here is derived from an EMBL/GenBank/DDBJ whole genome shotgun (WGS) entry which is preliminary data.</text>
</comment>
<name>A0A438MAF8_9ACTN</name>
<proteinExistence type="predicted"/>